<dbReference type="InterPro" id="IPR015943">
    <property type="entry name" value="WD40/YVTN_repeat-like_dom_sf"/>
</dbReference>
<dbReference type="PROSITE" id="PS50022">
    <property type="entry name" value="FA58C_3"/>
    <property type="match status" value="1"/>
</dbReference>
<dbReference type="Pfam" id="PF00801">
    <property type="entry name" value="PKD"/>
    <property type="match status" value="1"/>
</dbReference>
<dbReference type="InterPro" id="IPR052025">
    <property type="entry name" value="Xyloglucanase_GH74"/>
</dbReference>
<dbReference type="PROSITE" id="PS50093">
    <property type="entry name" value="PKD"/>
    <property type="match status" value="1"/>
</dbReference>
<dbReference type="InterPro" id="IPR026444">
    <property type="entry name" value="Secre_tail"/>
</dbReference>
<dbReference type="GO" id="GO:0010411">
    <property type="term" value="P:xyloglucan metabolic process"/>
    <property type="evidence" value="ECO:0007669"/>
    <property type="project" value="TreeGrafter"/>
</dbReference>
<keyword evidence="1" id="KW-0732">Signal</keyword>
<reference evidence="4" key="1">
    <citation type="submission" date="2020-12" db="EMBL/GenBank/DDBJ databases">
        <title>Snuella sp. nov., isolated from sediment in Incheon.</title>
        <authorList>
            <person name="Kim W."/>
        </authorList>
    </citation>
    <scope>NUCLEOTIDE SEQUENCE</scope>
    <source>
        <strain evidence="4">CAU 1569</strain>
    </source>
</reference>
<dbReference type="SUPFAM" id="SSF49785">
    <property type="entry name" value="Galactose-binding domain-like"/>
    <property type="match status" value="1"/>
</dbReference>
<evidence type="ECO:0000313" key="5">
    <source>
        <dbReference type="Proteomes" id="UP000610931"/>
    </source>
</evidence>
<dbReference type="Gene3D" id="2.60.40.10">
    <property type="entry name" value="Immunoglobulins"/>
    <property type="match status" value="2"/>
</dbReference>
<dbReference type="PANTHER" id="PTHR43739">
    <property type="entry name" value="XYLOGLUCANASE (EUROFUNG)"/>
    <property type="match status" value="1"/>
</dbReference>
<gene>
    <name evidence="4" type="ORF">JF259_01050</name>
</gene>
<dbReference type="Pfam" id="PF00754">
    <property type="entry name" value="F5_F8_type_C"/>
    <property type="match status" value="1"/>
</dbReference>
<dbReference type="CDD" id="cd15482">
    <property type="entry name" value="Sialidase_non-viral"/>
    <property type="match status" value="1"/>
</dbReference>
<accession>A0A8J7IFB9</accession>
<dbReference type="SUPFAM" id="SSF49299">
    <property type="entry name" value="PKD domain"/>
    <property type="match status" value="1"/>
</dbReference>
<dbReference type="EMBL" id="JAELVQ010000001">
    <property type="protein sequence ID" value="MBJ6366663.1"/>
    <property type="molecule type" value="Genomic_DNA"/>
</dbReference>
<dbReference type="InterPro" id="IPR000421">
    <property type="entry name" value="FA58C"/>
</dbReference>
<proteinExistence type="predicted"/>
<name>A0A8J7IFB9_9FLAO</name>
<dbReference type="InterPro" id="IPR045474">
    <property type="entry name" value="GEVED"/>
</dbReference>
<evidence type="ECO:0000256" key="1">
    <source>
        <dbReference type="ARBA" id="ARBA00022729"/>
    </source>
</evidence>
<evidence type="ECO:0000259" key="3">
    <source>
        <dbReference type="PROSITE" id="PS50093"/>
    </source>
</evidence>
<dbReference type="SUPFAM" id="SSF110296">
    <property type="entry name" value="Oligoxyloglucan reducing end-specific cellobiohydrolase"/>
    <property type="match status" value="2"/>
</dbReference>
<comment type="caution">
    <text evidence="4">The sequence shown here is derived from an EMBL/GenBank/DDBJ whole genome shotgun (WGS) entry which is preliminary data.</text>
</comment>
<dbReference type="InterPro" id="IPR022409">
    <property type="entry name" value="PKD/Chitinase_dom"/>
</dbReference>
<dbReference type="PANTHER" id="PTHR43739:SF5">
    <property type="entry name" value="EXO-ALPHA-SIALIDASE"/>
    <property type="match status" value="1"/>
</dbReference>
<dbReference type="Proteomes" id="UP000610931">
    <property type="component" value="Unassembled WGS sequence"/>
</dbReference>
<feature type="domain" description="F5/8 type C" evidence="2">
    <location>
        <begin position="893"/>
        <end position="1039"/>
    </location>
</feature>
<dbReference type="RefSeq" id="WP_199112278.1">
    <property type="nucleotide sequence ID" value="NZ_JAELVQ010000001.1"/>
</dbReference>
<dbReference type="Pfam" id="PF20009">
    <property type="entry name" value="GEVED"/>
    <property type="match status" value="1"/>
</dbReference>
<evidence type="ECO:0000313" key="4">
    <source>
        <dbReference type="EMBL" id="MBJ6366663.1"/>
    </source>
</evidence>
<dbReference type="SMART" id="SM00089">
    <property type="entry name" value="PKD"/>
    <property type="match status" value="1"/>
</dbReference>
<dbReference type="InterPro" id="IPR013783">
    <property type="entry name" value="Ig-like_fold"/>
</dbReference>
<dbReference type="CDD" id="cd00146">
    <property type="entry name" value="PKD"/>
    <property type="match status" value="1"/>
</dbReference>
<dbReference type="Gene3D" id="2.60.120.260">
    <property type="entry name" value="Galactose-binding domain-like"/>
    <property type="match status" value="1"/>
</dbReference>
<evidence type="ECO:0000259" key="2">
    <source>
        <dbReference type="PROSITE" id="PS50022"/>
    </source>
</evidence>
<organism evidence="4 5">
    <name type="scientific">Snuella sedimenti</name>
    <dbReference type="NCBI Taxonomy" id="2798802"/>
    <lineage>
        <taxon>Bacteria</taxon>
        <taxon>Pseudomonadati</taxon>
        <taxon>Bacteroidota</taxon>
        <taxon>Flavobacteriia</taxon>
        <taxon>Flavobacteriales</taxon>
        <taxon>Flavobacteriaceae</taxon>
        <taxon>Snuella</taxon>
    </lineage>
</organism>
<dbReference type="InterPro" id="IPR008979">
    <property type="entry name" value="Galactose-bd-like_sf"/>
</dbReference>
<dbReference type="NCBIfam" id="TIGR04183">
    <property type="entry name" value="Por_Secre_tail"/>
    <property type="match status" value="1"/>
</dbReference>
<dbReference type="InterPro" id="IPR000601">
    <property type="entry name" value="PKD_dom"/>
</dbReference>
<protein>
    <submittedName>
        <fullName evidence="4">Discoidin domain-containing protein</fullName>
    </submittedName>
</protein>
<dbReference type="Gene3D" id="2.130.10.10">
    <property type="entry name" value="YVTN repeat-like/Quinoprotein amine dehydrogenase"/>
    <property type="match status" value="3"/>
</dbReference>
<sequence>MEKTILFVMMVFSSLMYAQEIDGTGKQKELDEDLKYELAHKSQPWFSGMKDGANYFDIKAQFDRYFGQHQWEKSKPRALGENWLKSKIFYLDKNGKVQAEPVWFGDAKSNVALNYAAVNTWEMLGPVNSATTGYSAQGNHGGYVYLNRIDPTDNQKMFVSFVTGGLWMTSDGGTNWSLVDSNMPDEKYLDIDVAVSNPQVVYAISASQVIKSTDGGNTWSSTTLTNGSYSGSGYDIAVSTSNSSIVVARWGDKIYRTTDGGSTWSLAITGLPNHTIWDSSVHSEMLDWSTTNSNVVYSVSTGHNNQVSVHRSADAGATFSQINTISLAPNANGQIVGWAKLLLPSSNASSIYVAVGSGDNAYAHSAVHLYKLNATTGVQESVKVNMIAGGGDPYNHDPALHHGDIAMDRNDENKIVYGSYGYQKIYVSSNNGSTFSLSTAKTHHDIRSVDVVNNKIMVGSDGESILSTDNGATMPTLTNSISNHELWGFGSAFKTDLVAAGTNHGPVMIKESGNGFDWYNGTGADQGNTDVNPLDDRYVYSQGYSNYRYFRTGVHTLINESNFLDLGGIYSYFNSMEFHPNNYYTIITHHAGQYPTGDPNLSTWKNSLIKTEDNGNSISIVKTFNSQVFREKISMKNPNHIYVVAGLTNNKLWHTSDGGTTWTDITPSTTDSSGQTNISDIAVSDENPNEIWVTYSGVQTLCKVLKSSNAGTSWTNLTQANLTSYPVTKIIFQRGSDGGVYIGNKSGVYYRNNTMSNWTQIGTGLPMCEVRFMFINYNQGKLKIGTSRGAFLHDLYEISSTNALISADRTKITCPDTEPVQFKDYSVVRNSSATWSWSFPGGTPATSTDENPIVSYANATDGKYDVSLTVTDAHGSSTQTLTDFIEIVKSGQCLDPVISQSGWTLKSVDSEETTAENGAATNAFDGDNSTIWHTQYSGSSPSHPHEIQINLGDSYNITGLKYLPRQSGSNGTIAGYEIYVSADGTNWGTAVATGTWANNTSEKTVTFTSKTGSFIRLVATSEINGNVWTTAAEINVLGTEASECNPSTISPYLQVNSGAWQAISNATLDVGDNLKFGPQPTTGGTWSWSGPNGFSSTLREAEINNIQANQAGTYVATFTNTCGSASTHSFVITVTGPPPTYCAANGNDTSDEYIGRVQLGSIDNITTDSTGGYGDFTALSTSMSQGSSNTITITPTWTGNKYREAYAVWIDYNADGDFTDSGEQVWTKSASRTTPVSGSFTVPAGATLGATRMRVILRYKTIPSSCGSFDYGEVEDYTVNITGSSSKGTNAKTHNALLEGLNEVDIQQSEKPIIFPNPIKSNKQLIVKLSAKWINSTMILYGISGKKLTETYLNKSANNVLLNLPSGTYFVRIYNQKNNYSQKIIIE</sequence>
<keyword evidence="5" id="KW-1185">Reference proteome</keyword>
<feature type="domain" description="PKD" evidence="3">
    <location>
        <begin position="831"/>
        <end position="892"/>
    </location>
</feature>
<dbReference type="InterPro" id="IPR035986">
    <property type="entry name" value="PKD_dom_sf"/>
</dbReference>